<dbReference type="Proteomes" id="UP000032233">
    <property type="component" value="Unassembled WGS sequence"/>
</dbReference>
<sequence length="265" mass="29433">MESKEFTAKTTEEAVRLASEYFNLPLGRLKVEVINAGSNGILGLFGKKKAKILATPTDANSTSMEVREVMRELTGEETSKPSPNRQASRTYTNQGSNDRHGETPSEEGKTTPQPESPEVLESARQVLVRLVDPLDADANIIGESTQYSIELKIDSHEIGILIGRRGQTLEALQYLTTRIVSHQEGRPVRINVDAGDYRKRRVESLQELASRMASKARGTRRPVAIGPFNAQERRIVHLALRNERGLSTSSRGRGEVKKVIISPRY</sequence>
<evidence type="ECO:0000256" key="3">
    <source>
        <dbReference type="ARBA" id="ARBA00022960"/>
    </source>
</evidence>
<dbReference type="EMBL" id="AZAC01000010">
    <property type="protein sequence ID" value="KIX14631.1"/>
    <property type="molecule type" value="Genomic_DNA"/>
</dbReference>
<dbReference type="GO" id="GO:0005737">
    <property type="term" value="C:cytoplasm"/>
    <property type="evidence" value="ECO:0007669"/>
    <property type="project" value="UniProtKB-SubCell"/>
</dbReference>
<dbReference type="CDD" id="cd02644">
    <property type="entry name" value="R3H_jag"/>
    <property type="match status" value="1"/>
</dbReference>
<protein>
    <recommendedName>
        <fullName evidence="6">RNA-binding protein KhpB</fullName>
    </recommendedName>
    <alternativeName>
        <fullName evidence="6">RNA-binding protein EloR</fullName>
    </alternativeName>
</protein>
<keyword evidence="1 6" id="KW-0963">Cytoplasm</keyword>
<dbReference type="Pfam" id="PF01424">
    <property type="entry name" value="R3H"/>
    <property type="match status" value="1"/>
</dbReference>
<dbReference type="InterPro" id="IPR015946">
    <property type="entry name" value="KH_dom-like_a/b"/>
</dbReference>
<organism evidence="9 10">
    <name type="scientific">Dethiosulfatarculus sandiegensis</name>
    <dbReference type="NCBI Taxonomy" id="1429043"/>
    <lineage>
        <taxon>Bacteria</taxon>
        <taxon>Pseudomonadati</taxon>
        <taxon>Thermodesulfobacteriota</taxon>
        <taxon>Desulfarculia</taxon>
        <taxon>Desulfarculales</taxon>
        <taxon>Desulfarculaceae</taxon>
        <taxon>Dethiosulfatarculus</taxon>
    </lineage>
</organism>
<dbReference type="InterPro" id="IPR001374">
    <property type="entry name" value="R3H_dom"/>
</dbReference>
<keyword evidence="5 6" id="KW-0961">Cell wall biogenesis/degradation</keyword>
<gene>
    <name evidence="6" type="primary">khpB</name>
    <name evidence="6" type="synonym">eloR</name>
    <name evidence="9" type="ORF">X474_07845</name>
</gene>
<dbReference type="PANTHER" id="PTHR35800">
    <property type="entry name" value="PROTEIN JAG"/>
    <property type="match status" value="1"/>
</dbReference>
<evidence type="ECO:0000313" key="9">
    <source>
        <dbReference type="EMBL" id="KIX14631.1"/>
    </source>
</evidence>
<accession>A0A0D2JFZ8</accession>
<dbReference type="PROSITE" id="PS51061">
    <property type="entry name" value="R3H"/>
    <property type="match status" value="1"/>
</dbReference>
<dbReference type="InterPro" id="IPR034079">
    <property type="entry name" value="R3H_KhpB"/>
</dbReference>
<keyword evidence="2 6" id="KW-0694">RNA-binding</keyword>
<dbReference type="InterPro" id="IPR038008">
    <property type="entry name" value="Jag_KH"/>
</dbReference>
<dbReference type="Pfam" id="PF14804">
    <property type="entry name" value="Jag_N"/>
    <property type="match status" value="1"/>
</dbReference>
<dbReference type="SMART" id="SM00393">
    <property type="entry name" value="R3H"/>
    <property type="match status" value="1"/>
</dbReference>
<dbReference type="PANTHER" id="PTHR35800:SF1">
    <property type="entry name" value="RNA-BINDING PROTEIN KHPB"/>
    <property type="match status" value="1"/>
</dbReference>
<keyword evidence="10" id="KW-1185">Reference proteome</keyword>
<dbReference type="SMART" id="SM01245">
    <property type="entry name" value="Jag_N"/>
    <property type="match status" value="1"/>
</dbReference>
<comment type="function">
    <text evidence="6">A probable RNA chaperone. Forms a complex with KhpA which binds to cellular RNA and controls its expression. Plays a role in peptidoglycan (PG) homeostasis and cell length regulation.</text>
</comment>
<comment type="subunit">
    <text evidence="6">Forms a complex with KhpA.</text>
</comment>
<comment type="domain">
    <text evidence="6">Has an N-terminal Jag-N domain and 2 RNA-binding domains (KH and R3H).</text>
</comment>
<evidence type="ECO:0000256" key="7">
    <source>
        <dbReference type="SAM" id="MobiDB-lite"/>
    </source>
</evidence>
<dbReference type="InParanoid" id="A0A0D2JFZ8"/>
<evidence type="ECO:0000256" key="6">
    <source>
        <dbReference type="HAMAP-Rule" id="MF_00867"/>
    </source>
</evidence>
<dbReference type="InterPro" id="IPR039247">
    <property type="entry name" value="KhpB"/>
</dbReference>
<keyword evidence="4 6" id="KW-0143">Chaperone</keyword>
<feature type="domain" description="R3H" evidence="8">
    <location>
        <begin position="199"/>
        <end position="265"/>
    </location>
</feature>
<feature type="compositionally biased region" description="Basic and acidic residues" evidence="7">
    <location>
        <begin position="97"/>
        <end position="109"/>
    </location>
</feature>
<reference evidence="9 10" key="1">
    <citation type="submission" date="2013-11" db="EMBL/GenBank/DDBJ databases">
        <title>Metagenomic analysis of a methanogenic consortium involved in long chain n-alkane degradation.</title>
        <authorList>
            <person name="Davidova I.A."/>
            <person name="Callaghan A.V."/>
            <person name="Wawrik B."/>
            <person name="Pruitt S."/>
            <person name="Marks C."/>
            <person name="Duncan K.E."/>
            <person name="Suflita J.M."/>
        </authorList>
    </citation>
    <scope>NUCLEOTIDE SEQUENCE [LARGE SCALE GENOMIC DNA]</scope>
    <source>
        <strain evidence="9 10">SPR</strain>
    </source>
</reference>
<dbReference type="GO" id="GO:0003723">
    <property type="term" value="F:RNA binding"/>
    <property type="evidence" value="ECO:0007669"/>
    <property type="project" value="UniProtKB-UniRule"/>
</dbReference>
<dbReference type="SUPFAM" id="SSF82708">
    <property type="entry name" value="R3H domain"/>
    <property type="match status" value="1"/>
</dbReference>
<comment type="similarity">
    <text evidence="6">Belongs to the KhpB RNA-binding protein family.</text>
</comment>
<dbReference type="InterPro" id="IPR038247">
    <property type="entry name" value="Jag_N_dom_sf"/>
</dbReference>
<feature type="region of interest" description="Jag_N domain" evidence="6">
    <location>
        <begin position="5"/>
        <end position="55"/>
    </location>
</feature>
<dbReference type="RefSeq" id="WP_044347754.1">
    <property type="nucleotide sequence ID" value="NZ_AZAC01000010.1"/>
</dbReference>
<dbReference type="InterPro" id="IPR032782">
    <property type="entry name" value="KhpB_N"/>
</dbReference>
<dbReference type="Gene3D" id="3.30.300.20">
    <property type="match status" value="1"/>
</dbReference>
<name>A0A0D2JFZ8_9BACT</name>
<feature type="region of interest" description="Disordered" evidence="7">
    <location>
        <begin position="70"/>
        <end position="120"/>
    </location>
</feature>
<dbReference type="AlphaFoldDB" id="A0A0D2JFZ8"/>
<dbReference type="CDD" id="cd02414">
    <property type="entry name" value="KH-II_Jag"/>
    <property type="match status" value="1"/>
</dbReference>
<evidence type="ECO:0000256" key="2">
    <source>
        <dbReference type="ARBA" id="ARBA00022884"/>
    </source>
</evidence>
<dbReference type="PATRIC" id="fig|1429043.3.peg.1657"/>
<dbReference type="Gene3D" id="3.30.30.80">
    <property type="entry name" value="probable RNA-binding protein from clostridium symbiosum atcc 14940"/>
    <property type="match status" value="1"/>
</dbReference>
<evidence type="ECO:0000313" key="10">
    <source>
        <dbReference type="Proteomes" id="UP000032233"/>
    </source>
</evidence>
<comment type="caution">
    <text evidence="9">The sequence shown here is derived from an EMBL/GenBank/DDBJ whole genome shotgun (WGS) entry which is preliminary data.</text>
</comment>
<feature type="compositionally biased region" description="Basic and acidic residues" evidence="7">
    <location>
        <begin position="70"/>
        <end position="79"/>
    </location>
</feature>
<keyword evidence="3 6" id="KW-0133">Cell shape</keyword>
<proteinExistence type="inferred from homology"/>
<evidence type="ECO:0000259" key="8">
    <source>
        <dbReference type="PROSITE" id="PS51061"/>
    </source>
</evidence>
<evidence type="ECO:0000256" key="1">
    <source>
        <dbReference type="ARBA" id="ARBA00022490"/>
    </source>
</evidence>
<dbReference type="GO" id="GO:0008360">
    <property type="term" value="P:regulation of cell shape"/>
    <property type="evidence" value="ECO:0007669"/>
    <property type="project" value="UniProtKB-KW"/>
</dbReference>
<dbReference type="NCBIfam" id="NF041568">
    <property type="entry name" value="Jag_EloR"/>
    <property type="match status" value="1"/>
</dbReference>
<dbReference type="Pfam" id="PF13083">
    <property type="entry name" value="KH_KhpA-B"/>
    <property type="match status" value="1"/>
</dbReference>
<dbReference type="STRING" id="1429043.X474_07845"/>
<dbReference type="HAMAP" id="MF_00867">
    <property type="entry name" value="KhpB"/>
    <property type="match status" value="1"/>
</dbReference>
<dbReference type="OrthoDB" id="9794483at2"/>
<feature type="compositionally biased region" description="Polar residues" evidence="7">
    <location>
        <begin position="80"/>
        <end position="96"/>
    </location>
</feature>
<comment type="subcellular location">
    <subcellularLocation>
        <location evidence="6">Cytoplasm</location>
    </subcellularLocation>
</comment>
<evidence type="ECO:0000256" key="5">
    <source>
        <dbReference type="ARBA" id="ARBA00023316"/>
    </source>
</evidence>
<dbReference type="PROSITE" id="PS50084">
    <property type="entry name" value="KH_TYPE_1"/>
    <property type="match status" value="1"/>
</dbReference>
<evidence type="ECO:0000256" key="4">
    <source>
        <dbReference type="ARBA" id="ARBA00023186"/>
    </source>
</evidence>
<dbReference type="GO" id="GO:0071555">
    <property type="term" value="P:cell wall organization"/>
    <property type="evidence" value="ECO:0007669"/>
    <property type="project" value="UniProtKB-KW"/>
</dbReference>
<dbReference type="Gene3D" id="3.30.1370.50">
    <property type="entry name" value="R3H-like domain"/>
    <property type="match status" value="1"/>
</dbReference>
<dbReference type="InterPro" id="IPR036867">
    <property type="entry name" value="R3H_dom_sf"/>
</dbReference>
<dbReference type="GO" id="GO:0009252">
    <property type="term" value="P:peptidoglycan biosynthetic process"/>
    <property type="evidence" value="ECO:0007669"/>
    <property type="project" value="UniProtKB-UniRule"/>
</dbReference>